<evidence type="ECO:0000313" key="3">
    <source>
        <dbReference type="EMBL" id="OQN97109.1"/>
    </source>
</evidence>
<evidence type="ECO:0000256" key="1">
    <source>
        <dbReference type="SAM" id="MobiDB-lite"/>
    </source>
</evidence>
<proteinExistence type="predicted"/>
<gene>
    <name evidence="3" type="ORF">B0A48_17205</name>
</gene>
<protein>
    <submittedName>
        <fullName evidence="3">Uncharacterized protein</fullName>
    </submittedName>
</protein>
<evidence type="ECO:0000256" key="2">
    <source>
        <dbReference type="SAM" id="SignalP"/>
    </source>
</evidence>
<comment type="caution">
    <text evidence="3">The sequence shown here is derived from an EMBL/GenBank/DDBJ whole genome shotgun (WGS) entry which is preliminary data.</text>
</comment>
<keyword evidence="4" id="KW-1185">Reference proteome</keyword>
<accession>A0A1V8SDF4</accession>
<feature type="compositionally biased region" description="Low complexity" evidence="1">
    <location>
        <begin position="27"/>
        <end position="38"/>
    </location>
</feature>
<organism evidence="3 4">
    <name type="scientific">Cryoendolithus antarcticus</name>
    <dbReference type="NCBI Taxonomy" id="1507870"/>
    <lineage>
        <taxon>Eukaryota</taxon>
        <taxon>Fungi</taxon>
        <taxon>Dikarya</taxon>
        <taxon>Ascomycota</taxon>
        <taxon>Pezizomycotina</taxon>
        <taxon>Dothideomycetes</taxon>
        <taxon>Dothideomycetidae</taxon>
        <taxon>Cladosporiales</taxon>
        <taxon>Cladosporiaceae</taxon>
        <taxon>Cryoendolithus</taxon>
    </lineage>
</organism>
<feature type="compositionally biased region" description="Low complexity" evidence="1">
    <location>
        <begin position="44"/>
        <end position="60"/>
    </location>
</feature>
<keyword evidence="2" id="KW-0732">Signal</keyword>
<feature type="region of interest" description="Disordered" evidence="1">
    <location>
        <begin position="16"/>
        <end position="60"/>
    </location>
</feature>
<evidence type="ECO:0000313" key="4">
    <source>
        <dbReference type="Proteomes" id="UP000192596"/>
    </source>
</evidence>
<sequence>MRASLLAGLLPLAAARALPQGPPPTTSPSSQAPTSSPSGPAPTGPLSSSPGGPASTITSTGSVPTTFAVVVATSTPTPTKAGTTAYIMVGPPSNGASTLSPVWTYPNPMSSAAIASASLLPDPIPGTQHCGKGSVDIKDTKGKADHFQLVVMQRRQNAPEVDLSRVQAESMPIVLTRTQNRKNNALRPDKHVWLPTFHPGARVGNESSAYFNLRSSQLETDDKLSSNHKFLHFSLDADPKLNKKASQTYEPVLTTDPFDPIGAFKKSNLHAKKNWLLTRNNYTLDGQSNGPNYYSLLNSKTMGEFAACARERSHWIEAVKMVDHAVADAAAAAPAPGPEDKDFDLMKAFDKKDLDITLHYGNIEALKSKAGASEVAFKWCTPVDIYATWDRTLNVHSS</sequence>
<dbReference type="Proteomes" id="UP000192596">
    <property type="component" value="Unassembled WGS sequence"/>
</dbReference>
<feature type="signal peptide" evidence="2">
    <location>
        <begin position="1"/>
        <end position="15"/>
    </location>
</feature>
<dbReference type="InParanoid" id="A0A1V8SDF4"/>
<name>A0A1V8SDF4_9PEZI</name>
<feature type="chain" id="PRO_5012618981" evidence="2">
    <location>
        <begin position="16"/>
        <end position="398"/>
    </location>
</feature>
<dbReference type="EMBL" id="NAJO01000057">
    <property type="protein sequence ID" value="OQN97109.1"/>
    <property type="molecule type" value="Genomic_DNA"/>
</dbReference>
<reference evidence="4" key="1">
    <citation type="submission" date="2017-03" db="EMBL/GenBank/DDBJ databases">
        <title>Genomes of endolithic fungi from Antarctica.</title>
        <authorList>
            <person name="Coleine C."/>
            <person name="Masonjones S."/>
            <person name="Stajich J.E."/>
        </authorList>
    </citation>
    <scope>NUCLEOTIDE SEQUENCE [LARGE SCALE GENOMIC DNA]</scope>
    <source>
        <strain evidence="4">CCFEE 5527</strain>
    </source>
</reference>
<dbReference type="AlphaFoldDB" id="A0A1V8SDF4"/>